<feature type="domain" description="RecF/RecN/SMC N-terminal" evidence="6">
    <location>
        <begin position="37"/>
        <end position="1006"/>
    </location>
</feature>
<evidence type="ECO:0000256" key="2">
    <source>
        <dbReference type="ARBA" id="ARBA00018687"/>
    </source>
</evidence>
<evidence type="ECO:0000256" key="5">
    <source>
        <dbReference type="SAM" id="MobiDB-lite"/>
    </source>
</evidence>
<dbReference type="GO" id="GO:0051276">
    <property type="term" value="P:chromosome organization"/>
    <property type="evidence" value="ECO:0007669"/>
    <property type="project" value="UniProtKB-ARBA"/>
</dbReference>
<sequence>TQGLHGRKGWGGWHRDLAPQPDNGLAASSPCASQTYTHAVFNPGPQLNLVLGPNGTGKSSLVCALCVGLGGKTGLLGRADEVSNYVRRGADKGWVKITLAGGPEGRETLIQRIMYSSKNSSDWSINGKECLNRDVQARVASLNIHLDNLCQFLPQDKVVEFARLNPQALLRATQASIGEDSLTTAHDRLIQGRKDAARLESATKALAESLDTLRAANVRAEPAVRALKRRKRLKEDIRLCGSKSAWLKHRSVERMLRDAEQESIAAADAVAELEAQIREETGTSKALSKEEAAADRVRAKAQRSLSVVEGKLNGTERGQSMLSALEELAANLGVRQRGIDGLEGEAAGWEARITGLRTLIVQLEQEARAPQDGGRTELAAEKVRLSRLQSDLQLQSRLLEERAVDAQHTLGLAEQGAQRWSTAVSELQDTRRLRLEELNRRKPGIARAAQWLEANRDRFRGMVLGPVAACVEVSSIEHAQALECHVTADKWTYFVVQHREDQDLLKQELQRQCGFDASIANFTGNPEEALSRPLGEAAHYARYGVTHSLDQVFESPALVKHFLQEESRLTEAFIGNSQAQEAVKEILAQVPRLTNLYTPKLSYRRIRSRYNASAESCSILTISAPRIFSPASLTRGSELEGAQASLSECQARVAKHQAELAAVRAAQQPILLQVQEVGKQYADVSEQLRGIHARDRNLDVTLDQKKRELARLAEQGSPLTRKPALEEESARIRAAAHALALDLAATLLKLGEAHRDFAVADLECKALALRMLAARQVSTGRIRQMDGLKQEAGEKIRRVMQLTRELEAVRQMFHEAYKTGDDALFAQFPDDLLELTEHQQTLETELAGLVITNPGAWEEYQLREDQIASQERELEGMQAQLSACDAELQSVQEQWLSRIRNIVDHINGSFQRNFASVGCAGEVVLRETEQDFEGYAVEIRVKFRESQQLETLDAHRQSGGERSVSTILYLIALQGITVAPFRVVDEINQGMDPINERKVYTQLVEAASRPGTPQCFLLTPKLLPGLPFNEAVTVLQIMNGPYITDVASSYSPDMLLGGRRGASAVAQQRPPVAAH</sequence>
<dbReference type="EMBL" id="GDKF01005704">
    <property type="protein sequence ID" value="JAT72918.1"/>
    <property type="molecule type" value="Transcribed_RNA"/>
</dbReference>
<feature type="coiled-coil region" evidence="4">
    <location>
        <begin position="860"/>
        <end position="894"/>
    </location>
</feature>
<proteinExistence type="inferred from homology"/>
<accession>A0A1D2A162</accession>
<feature type="coiled-coil region" evidence="4">
    <location>
        <begin position="256"/>
        <end position="290"/>
    </location>
</feature>
<comment type="similarity">
    <text evidence="1">Belongs to the SMC family. SMC5 subfamily.</text>
</comment>
<protein>
    <recommendedName>
        <fullName evidence="2">Structural maintenance of chromosomes protein 5</fullName>
    </recommendedName>
</protein>
<dbReference type="Pfam" id="PF02463">
    <property type="entry name" value="SMC_N"/>
    <property type="match status" value="1"/>
</dbReference>
<feature type="region of interest" description="Disordered" evidence="5">
    <location>
        <begin position="1"/>
        <end position="25"/>
    </location>
</feature>
<reference evidence="7" key="1">
    <citation type="submission" date="2015-08" db="EMBL/GenBank/DDBJ databases">
        <authorList>
            <person name="Babu N.S."/>
            <person name="Beckwith C.J."/>
            <person name="Beseler K.G."/>
            <person name="Brison A."/>
            <person name="Carone J.V."/>
            <person name="Caskin T.P."/>
            <person name="Diamond M."/>
            <person name="Durham M.E."/>
            <person name="Foxe J.M."/>
            <person name="Go M."/>
            <person name="Henderson B.A."/>
            <person name="Jones I.B."/>
            <person name="McGettigan J.A."/>
            <person name="Micheletti S.J."/>
            <person name="Nasrallah M.E."/>
            <person name="Ortiz D."/>
            <person name="Piller C.R."/>
            <person name="Privatt S.R."/>
            <person name="Schneider S.L."/>
            <person name="Sharp S."/>
            <person name="Smith T.C."/>
            <person name="Stanton J.D."/>
            <person name="Ullery H.E."/>
            <person name="Wilson R.J."/>
            <person name="Serrano M.G."/>
            <person name="Buck G."/>
            <person name="Lee V."/>
            <person name="Wang Y."/>
            <person name="Carvalho R."/>
            <person name="Voegtly L."/>
            <person name="Shi R."/>
            <person name="Duckworth R."/>
            <person name="Johnson A."/>
            <person name="Loviza R."/>
            <person name="Walstead R."/>
            <person name="Shah Z."/>
            <person name="Kiflezghi M."/>
            <person name="Wade K."/>
            <person name="Ball S.L."/>
            <person name="Bradley K.W."/>
            <person name="Asai D.J."/>
            <person name="Bowman C.A."/>
            <person name="Russell D.A."/>
            <person name="Pope W.H."/>
            <person name="Jacobs-Sera D."/>
            <person name="Hendrix R.W."/>
            <person name="Hatfull G.F."/>
        </authorList>
    </citation>
    <scope>NUCLEOTIDE SEQUENCE</scope>
</reference>
<name>A0A1D2A162_AUXPR</name>
<dbReference type="InterPro" id="IPR027417">
    <property type="entry name" value="P-loop_NTPase"/>
</dbReference>
<organism evidence="7">
    <name type="scientific">Auxenochlorella protothecoides</name>
    <name type="common">Green microalga</name>
    <name type="synonym">Chlorella protothecoides</name>
    <dbReference type="NCBI Taxonomy" id="3075"/>
    <lineage>
        <taxon>Eukaryota</taxon>
        <taxon>Viridiplantae</taxon>
        <taxon>Chlorophyta</taxon>
        <taxon>core chlorophytes</taxon>
        <taxon>Trebouxiophyceae</taxon>
        <taxon>Chlorellales</taxon>
        <taxon>Chlorellaceae</taxon>
        <taxon>Auxenochlorella</taxon>
    </lineage>
</organism>
<feature type="coiled-coil region" evidence="4">
    <location>
        <begin position="639"/>
        <end position="666"/>
    </location>
</feature>
<dbReference type="Gene3D" id="3.40.50.300">
    <property type="entry name" value="P-loop containing nucleotide triphosphate hydrolases"/>
    <property type="match status" value="2"/>
</dbReference>
<evidence type="ECO:0000256" key="3">
    <source>
        <dbReference type="ARBA" id="ARBA00023054"/>
    </source>
</evidence>
<dbReference type="SUPFAM" id="SSF52540">
    <property type="entry name" value="P-loop containing nucleoside triphosphate hydrolases"/>
    <property type="match status" value="1"/>
</dbReference>
<evidence type="ECO:0000256" key="1">
    <source>
        <dbReference type="ARBA" id="ARBA00010171"/>
    </source>
</evidence>
<dbReference type="InterPro" id="IPR003395">
    <property type="entry name" value="RecF/RecN/SMC_N"/>
</dbReference>
<evidence type="ECO:0000256" key="4">
    <source>
        <dbReference type="SAM" id="Coils"/>
    </source>
</evidence>
<dbReference type="GO" id="GO:0003697">
    <property type="term" value="F:single-stranded DNA binding"/>
    <property type="evidence" value="ECO:0007669"/>
    <property type="project" value="TreeGrafter"/>
</dbReference>
<evidence type="ECO:0000313" key="7">
    <source>
        <dbReference type="EMBL" id="JAT72918.1"/>
    </source>
</evidence>
<dbReference type="GO" id="GO:0030915">
    <property type="term" value="C:Smc5-Smc6 complex"/>
    <property type="evidence" value="ECO:0007669"/>
    <property type="project" value="TreeGrafter"/>
</dbReference>
<dbReference type="AlphaFoldDB" id="A0A1D2A162"/>
<keyword evidence="3 4" id="KW-0175">Coiled coil</keyword>
<feature type="non-terminal residue" evidence="7">
    <location>
        <position position="1"/>
    </location>
</feature>
<dbReference type="GO" id="GO:0005634">
    <property type="term" value="C:nucleus"/>
    <property type="evidence" value="ECO:0007669"/>
    <property type="project" value="TreeGrafter"/>
</dbReference>
<dbReference type="PANTHER" id="PTHR45916:SF1">
    <property type="entry name" value="STRUCTURAL MAINTENANCE OF CHROMOSOMES PROTEIN 5"/>
    <property type="match status" value="1"/>
</dbReference>
<evidence type="ECO:0000259" key="6">
    <source>
        <dbReference type="Pfam" id="PF02463"/>
    </source>
</evidence>
<dbReference type="GO" id="GO:0000724">
    <property type="term" value="P:double-strand break repair via homologous recombination"/>
    <property type="evidence" value="ECO:0007669"/>
    <property type="project" value="TreeGrafter"/>
</dbReference>
<gene>
    <name evidence="7" type="ORF">g.25216</name>
</gene>
<dbReference type="PANTHER" id="PTHR45916">
    <property type="entry name" value="STRUCTURAL MAINTENANCE OF CHROMOSOMES PROTEIN 5"/>
    <property type="match status" value="1"/>
</dbReference>